<dbReference type="AlphaFoldDB" id="A0AAV9ISI4"/>
<sequence>MVEGDSTGARAWVPLESNPDVFNAFMRELGLEGDAPFFVDVFSLTDDWDSVPRPVQAVVACYPVTKDGAGTETSADPAKGTHGLLLCAQTVNNACGTMALLHALLNAPDRDRFRVRPGSSLERFRAKVDAPDLTPQQRAAVLEADASLAEAHARSAATGQSSVPSADADVDMHFVTLTLDRSGTQLYELDGRKPVPICHGASSRATLLPDACARIREVILPRAHDDLRLTVMALCGVEGA</sequence>
<dbReference type="EC" id="3.4.19.12" evidence="8"/>
<dbReference type="GO" id="GO:0016579">
    <property type="term" value="P:protein deubiquitination"/>
    <property type="evidence" value="ECO:0007669"/>
    <property type="project" value="TreeGrafter"/>
</dbReference>
<feature type="site" description="Transition state stabilizer" evidence="7">
    <location>
        <position position="89"/>
    </location>
</feature>
<proteinExistence type="inferred from homology"/>
<keyword evidence="3 7" id="KW-0645">Protease</keyword>
<evidence type="ECO:0000256" key="3">
    <source>
        <dbReference type="ARBA" id="ARBA00022670"/>
    </source>
</evidence>
<reference evidence="10 11" key="1">
    <citation type="submission" date="2022-07" db="EMBL/GenBank/DDBJ databases">
        <title>Genome-wide signatures of adaptation to extreme environments.</title>
        <authorList>
            <person name="Cho C.H."/>
            <person name="Yoon H.S."/>
        </authorList>
    </citation>
    <scope>NUCLEOTIDE SEQUENCE [LARGE SCALE GENOMIC DNA]</scope>
    <source>
        <strain evidence="10 11">DBV 063 E5</strain>
    </source>
</reference>
<dbReference type="GO" id="GO:0005737">
    <property type="term" value="C:cytoplasm"/>
    <property type="evidence" value="ECO:0007669"/>
    <property type="project" value="TreeGrafter"/>
</dbReference>
<dbReference type="InterPro" id="IPR001578">
    <property type="entry name" value="Peptidase_C12_UCH"/>
</dbReference>
<evidence type="ECO:0000259" key="9">
    <source>
        <dbReference type="PROSITE" id="PS52048"/>
    </source>
</evidence>
<comment type="similarity">
    <text evidence="2 7 8">Belongs to the peptidase C12 family.</text>
</comment>
<accession>A0AAV9ISI4</accession>
<dbReference type="InterPro" id="IPR038765">
    <property type="entry name" value="Papain-like_cys_pep_sf"/>
</dbReference>
<dbReference type="EMBL" id="JANCYW010000003">
    <property type="protein sequence ID" value="KAK4535114.1"/>
    <property type="molecule type" value="Genomic_DNA"/>
</dbReference>
<evidence type="ECO:0000313" key="10">
    <source>
        <dbReference type="EMBL" id="KAK4535114.1"/>
    </source>
</evidence>
<feature type="site" description="Important for enzyme activity" evidence="7">
    <location>
        <position position="190"/>
    </location>
</feature>
<dbReference type="Pfam" id="PF01088">
    <property type="entry name" value="Peptidase_C12"/>
    <property type="match status" value="1"/>
</dbReference>
<comment type="caution">
    <text evidence="10">The sequence shown here is derived from an EMBL/GenBank/DDBJ whole genome shotgun (WGS) entry which is preliminary data.</text>
</comment>
<evidence type="ECO:0000256" key="6">
    <source>
        <dbReference type="ARBA" id="ARBA00022807"/>
    </source>
</evidence>
<dbReference type="InterPro" id="IPR036959">
    <property type="entry name" value="Peptidase_C12_UCH_sf"/>
</dbReference>
<dbReference type="Proteomes" id="UP001301350">
    <property type="component" value="Unassembled WGS sequence"/>
</dbReference>
<evidence type="ECO:0000256" key="5">
    <source>
        <dbReference type="ARBA" id="ARBA00022801"/>
    </source>
</evidence>
<protein>
    <recommendedName>
        <fullName evidence="8">Ubiquitin carboxyl-terminal hydrolase</fullName>
        <ecNumber evidence="8">3.4.19.12</ecNumber>
    </recommendedName>
</protein>
<comment type="catalytic activity">
    <reaction evidence="1 7 8">
        <text>Thiol-dependent hydrolysis of ester, thioester, amide, peptide and isopeptide bonds formed by the C-terminal Gly of ubiquitin (a 76-residue protein attached to proteins as an intracellular targeting signal).</text>
        <dbReference type="EC" id="3.4.19.12"/>
    </reaction>
</comment>
<keyword evidence="11" id="KW-1185">Reference proteome</keyword>
<dbReference type="GO" id="GO:0006511">
    <property type="term" value="P:ubiquitin-dependent protein catabolic process"/>
    <property type="evidence" value="ECO:0007669"/>
    <property type="project" value="UniProtKB-UniRule"/>
</dbReference>
<gene>
    <name evidence="10" type="ORF">CDCA_CDCA03G1139</name>
</gene>
<name>A0AAV9ISI4_CYACA</name>
<keyword evidence="6 7" id="KW-0788">Thiol protease</keyword>
<evidence type="ECO:0000313" key="11">
    <source>
        <dbReference type="Proteomes" id="UP001301350"/>
    </source>
</evidence>
<evidence type="ECO:0000256" key="4">
    <source>
        <dbReference type="ARBA" id="ARBA00022786"/>
    </source>
</evidence>
<dbReference type="PRINTS" id="PR00707">
    <property type="entry name" value="UBCTHYDRLASE"/>
</dbReference>
<feature type="active site" description="Nucleophile" evidence="7">
    <location>
        <position position="95"/>
    </location>
</feature>
<evidence type="ECO:0000256" key="2">
    <source>
        <dbReference type="ARBA" id="ARBA00009326"/>
    </source>
</evidence>
<dbReference type="PANTHER" id="PTHR10589">
    <property type="entry name" value="UBIQUITIN CARBOXYL-TERMINAL HYDROLASE"/>
    <property type="match status" value="1"/>
</dbReference>
<evidence type="ECO:0000256" key="7">
    <source>
        <dbReference type="PROSITE-ProRule" id="PRU01393"/>
    </source>
</evidence>
<dbReference type="Gene3D" id="3.40.532.10">
    <property type="entry name" value="Peptidase C12, ubiquitin carboxyl-terminal hydrolase"/>
    <property type="match status" value="1"/>
</dbReference>
<dbReference type="GO" id="GO:0004843">
    <property type="term" value="F:cysteine-type deubiquitinase activity"/>
    <property type="evidence" value="ECO:0007669"/>
    <property type="project" value="UniProtKB-UniRule"/>
</dbReference>
<evidence type="ECO:0000256" key="1">
    <source>
        <dbReference type="ARBA" id="ARBA00000707"/>
    </source>
</evidence>
<organism evidence="10 11">
    <name type="scientific">Cyanidium caldarium</name>
    <name type="common">Red alga</name>
    <dbReference type="NCBI Taxonomy" id="2771"/>
    <lineage>
        <taxon>Eukaryota</taxon>
        <taxon>Rhodophyta</taxon>
        <taxon>Bangiophyceae</taxon>
        <taxon>Cyanidiales</taxon>
        <taxon>Cyanidiaceae</taxon>
        <taxon>Cyanidium</taxon>
    </lineage>
</organism>
<dbReference type="PROSITE" id="PS52048">
    <property type="entry name" value="UCH_DOMAIN"/>
    <property type="match status" value="1"/>
</dbReference>
<dbReference type="PANTHER" id="PTHR10589:SF17">
    <property type="entry name" value="UBIQUITIN CARBOXYL-TERMINAL HYDROLASE"/>
    <property type="match status" value="1"/>
</dbReference>
<keyword evidence="4 7" id="KW-0833">Ubl conjugation pathway</keyword>
<evidence type="ECO:0000256" key="8">
    <source>
        <dbReference type="RuleBase" id="RU361215"/>
    </source>
</evidence>
<feature type="domain" description="UCH catalytic" evidence="9">
    <location>
        <begin position="11"/>
        <end position="236"/>
    </location>
</feature>
<feature type="active site" description="Proton donor" evidence="7">
    <location>
        <position position="173"/>
    </location>
</feature>
<keyword evidence="5 7" id="KW-0378">Hydrolase</keyword>
<dbReference type="SUPFAM" id="SSF54001">
    <property type="entry name" value="Cysteine proteinases"/>
    <property type="match status" value="1"/>
</dbReference>